<dbReference type="FunFam" id="3.40.50.300:FF:001802">
    <property type="entry name" value="Uridine-cytidine kinase 1"/>
    <property type="match status" value="1"/>
</dbReference>
<evidence type="ECO:0000256" key="3">
    <source>
        <dbReference type="ARBA" id="ARBA00022679"/>
    </source>
</evidence>
<evidence type="ECO:0000256" key="4">
    <source>
        <dbReference type="ARBA" id="ARBA00022741"/>
    </source>
</evidence>
<organism evidence="9 10">
    <name type="scientific">Euplotes crassus</name>
    <dbReference type="NCBI Taxonomy" id="5936"/>
    <lineage>
        <taxon>Eukaryota</taxon>
        <taxon>Sar</taxon>
        <taxon>Alveolata</taxon>
        <taxon>Ciliophora</taxon>
        <taxon>Intramacronucleata</taxon>
        <taxon>Spirotrichea</taxon>
        <taxon>Hypotrichia</taxon>
        <taxon>Euplotida</taxon>
        <taxon>Euplotidae</taxon>
        <taxon>Moneuplotes</taxon>
    </lineage>
</organism>
<dbReference type="Proteomes" id="UP001295684">
    <property type="component" value="Unassembled WGS sequence"/>
</dbReference>
<name>A0AAD2D3B4_EUPCR</name>
<evidence type="ECO:0000256" key="1">
    <source>
        <dbReference type="ARBA" id="ARBA00004690"/>
    </source>
</evidence>
<dbReference type="PANTHER" id="PTHR10285">
    <property type="entry name" value="URIDINE KINASE"/>
    <property type="match status" value="1"/>
</dbReference>
<evidence type="ECO:0000256" key="6">
    <source>
        <dbReference type="ARBA" id="ARBA00022840"/>
    </source>
</evidence>
<dbReference type="PRINTS" id="PR00988">
    <property type="entry name" value="URIDINKINASE"/>
</dbReference>
<keyword evidence="6" id="KW-0067">ATP-binding</keyword>
<dbReference type="Pfam" id="PF00485">
    <property type="entry name" value="PRK"/>
    <property type="match status" value="1"/>
</dbReference>
<gene>
    <name evidence="9" type="ORF">ECRASSUSDP1_LOCUS20018</name>
</gene>
<evidence type="ECO:0000256" key="5">
    <source>
        <dbReference type="ARBA" id="ARBA00022777"/>
    </source>
</evidence>
<keyword evidence="4" id="KW-0547">Nucleotide-binding</keyword>
<dbReference type="Gene3D" id="3.40.50.300">
    <property type="entry name" value="P-loop containing nucleotide triphosphate hydrolases"/>
    <property type="match status" value="1"/>
</dbReference>
<keyword evidence="3" id="KW-0808">Transferase</keyword>
<dbReference type="EMBL" id="CAMPGE010020367">
    <property type="protein sequence ID" value="CAI2378620.1"/>
    <property type="molecule type" value="Genomic_DNA"/>
</dbReference>
<keyword evidence="10" id="KW-1185">Reference proteome</keyword>
<feature type="region of interest" description="Disordered" evidence="7">
    <location>
        <begin position="221"/>
        <end position="240"/>
    </location>
</feature>
<dbReference type="GO" id="GO:0005524">
    <property type="term" value="F:ATP binding"/>
    <property type="evidence" value="ECO:0007669"/>
    <property type="project" value="UniProtKB-KW"/>
</dbReference>
<dbReference type="GO" id="GO:0004849">
    <property type="term" value="F:uridine kinase activity"/>
    <property type="evidence" value="ECO:0007669"/>
    <property type="project" value="UniProtKB-EC"/>
</dbReference>
<feature type="domain" description="Phosphoribulokinase/uridine kinase" evidence="8">
    <location>
        <begin position="8"/>
        <end position="187"/>
    </location>
</feature>
<comment type="caution">
    <text evidence="9">The sequence shown here is derived from an EMBL/GenBank/DDBJ whole genome shotgun (WGS) entry which is preliminary data.</text>
</comment>
<evidence type="ECO:0000259" key="8">
    <source>
        <dbReference type="Pfam" id="PF00485"/>
    </source>
</evidence>
<accession>A0AAD2D3B4</accession>
<dbReference type="EC" id="2.7.1.48" evidence="2"/>
<evidence type="ECO:0000313" key="9">
    <source>
        <dbReference type="EMBL" id="CAI2378620.1"/>
    </source>
</evidence>
<dbReference type="InterPro" id="IPR000764">
    <property type="entry name" value="Uridine_kinase-like"/>
</dbReference>
<evidence type="ECO:0000256" key="2">
    <source>
        <dbReference type="ARBA" id="ARBA00012137"/>
    </source>
</evidence>
<dbReference type="InterPro" id="IPR006083">
    <property type="entry name" value="PRK/URK"/>
</dbReference>
<dbReference type="SUPFAM" id="SSF52540">
    <property type="entry name" value="P-loop containing nucleoside triphosphate hydrolases"/>
    <property type="match status" value="1"/>
</dbReference>
<dbReference type="InterPro" id="IPR027417">
    <property type="entry name" value="P-loop_NTPase"/>
</dbReference>
<proteinExistence type="predicted"/>
<dbReference type="NCBIfam" id="NF004018">
    <property type="entry name" value="PRK05480.1"/>
    <property type="match status" value="1"/>
</dbReference>
<evidence type="ECO:0000256" key="7">
    <source>
        <dbReference type="SAM" id="MobiDB-lite"/>
    </source>
</evidence>
<dbReference type="CDD" id="cd02023">
    <property type="entry name" value="UMPK"/>
    <property type="match status" value="1"/>
</dbReference>
<reference evidence="9" key="1">
    <citation type="submission" date="2023-07" db="EMBL/GenBank/DDBJ databases">
        <authorList>
            <consortium name="AG Swart"/>
            <person name="Singh M."/>
            <person name="Singh A."/>
            <person name="Seah K."/>
            <person name="Emmerich C."/>
        </authorList>
    </citation>
    <scope>NUCLEOTIDE SEQUENCE</scope>
    <source>
        <strain evidence="9">DP1</strain>
    </source>
</reference>
<keyword evidence="5" id="KW-0418">Kinase</keyword>
<comment type="pathway">
    <text evidence="1">Pyrimidine metabolism; UMP biosynthesis via salvage pathway; UMP from uridine: step 1/1.</text>
</comment>
<sequence length="240" mass="27713">MQSERPYFIGIAGGTASGKTTLCKEIIKQLGVVGDFTMITMDNFYKDLTPEQMEDIANYNFDSPDSLDFDEMHEAVLKLLDYEDVEIPDYDFSINARVKPGVILKASHFILFEGILALHDERLRELMDLKIYVTESSDTRLARRIRRDTTERGRTLENVLFQWHKTVKPSYDEYVHKTMKTADIIVNGNDSNHKAISFIVNNLKMILRQYLESPNHEILKAKADSQKEIKSEKESPEETK</sequence>
<evidence type="ECO:0000313" key="10">
    <source>
        <dbReference type="Proteomes" id="UP001295684"/>
    </source>
</evidence>
<dbReference type="AlphaFoldDB" id="A0AAD2D3B4"/>
<protein>
    <recommendedName>
        <fullName evidence="2">uridine/cytidine kinase</fullName>
        <ecNumber evidence="2">2.7.1.48</ecNumber>
    </recommendedName>
</protein>